<dbReference type="GO" id="GO:0016020">
    <property type="term" value="C:membrane"/>
    <property type="evidence" value="ECO:0007669"/>
    <property type="project" value="InterPro"/>
</dbReference>
<dbReference type="Pfam" id="PF01554">
    <property type="entry name" value="MatE"/>
    <property type="match status" value="1"/>
</dbReference>
<dbReference type="GO" id="GO:0042910">
    <property type="term" value="F:xenobiotic transmembrane transporter activity"/>
    <property type="evidence" value="ECO:0007669"/>
    <property type="project" value="InterPro"/>
</dbReference>
<reference evidence="3 5" key="2">
    <citation type="journal article" date="2013" name="Nature">
        <title>Insights into bilaterian evolution from three spiralian genomes.</title>
        <authorList>
            <person name="Simakov O."/>
            <person name="Marletaz F."/>
            <person name="Cho S.J."/>
            <person name="Edsinger-Gonzales E."/>
            <person name="Havlak P."/>
            <person name="Hellsten U."/>
            <person name="Kuo D.H."/>
            <person name="Larsson T."/>
            <person name="Lv J."/>
            <person name="Arendt D."/>
            <person name="Savage R."/>
            <person name="Osoegawa K."/>
            <person name="de Jong P."/>
            <person name="Grimwood J."/>
            <person name="Chapman J.A."/>
            <person name="Shapiro H."/>
            <person name="Aerts A."/>
            <person name="Otillar R.P."/>
            <person name="Terry A.Y."/>
            <person name="Boore J.L."/>
            <person name="Grigoriev I.V."/>
            <person name="Lindberg D.R."/>
            <person name="Seaver E.C."/>
            <person name="Weisblat D.A."/>
            <person name="Putnam N.H."/>
            <person name="Rokhsar D.S."/>
        </authorList>
    </citation>
    <scope>NUCLEOTIDE SEQUENCE</scope>
    <source>
        <strain evidence="3 5">I ESC-2004</strain>
    </source>
</reference>
<keyword evidence="5" id="KW-1185">Reference proteome</keyword>
<accession>R7UM12</accession>
<dbReference type="STRING" id="283909.R7UM12"/>
<proteinExistence type="inferred from homology"/>
<feature type="transmembrane region" description="Helical" evidence="2">
    <location>
        <begin position="35"/>
        <end position="55"/>
    </location>
</feature>
<dbReference type="EMBL" id="AMQN01008212">
    <property type="status" value="NOT_ANNOTATED_CDS"/>
    <property type="molecule type" value="Genomic_DNA"/>
</dbReference>
<evidence type="ECO:0008006" key="6">
    <source>
        <dbReference type="Google" id="ProtNLM"/>
    </source>
</evidence>
<protein>
    <recommendedName>
        <fullName evidence="6">Multidrug and toxin extrusion protein</fullName>
    </recommendedName>
</protein>
<dbReference type="GO" id="GO:0015297">
    <property type="term" value="F:antiporter activity"/>
    <property type="evidence" value="ECO:0007669"/>
    <property type="project" value="InterPro"/>
</dbReference>
<organism evidence="3">
    <name type="scientific">Capitella teleta</name>
    <name type="common">Polychaete worm</name>
    <dbReference type="NCBI Taxonomy" id="283909"/>
    <lineage>
        <taxon>Eukaryota</taxon>
        <taxon>Metazoa</taxon>
        <taxon>Spiralia</taxon>
        <taxon>Lophotrochozoa</taxon>
        <taxon>Annelida</taxon>
        <taxon>Polychaeta</taxon>
        <taxon>Sedentaria</taxon>
        <taxon>Scolecida</taxon>
        <taxon>Capitellidae</taxon>
        <taxon>Capitella</taxon>
    </lineage>
</organism>
<keyword evidence="2" id="KW-1133">Transmembrane helix</keyword>
<dbReference type="OMA" id="INILACF"/>
<evidence type="ECO:0000313" key="5">
    <source>
        <dbReference type="Proteomes" id="UP000014760"/>
    </source>
</evidence>
<reference evidence="4" key="3">
    <citation type="submission" date="2015-06" db="UniProtKB">
        <authorList>
            <consortium name="EnsemblMetazoa"/>
        </authorList>
    </citation>
    <scope>IDENTIFICATION</scope>
</reference>
<dbReference type="OrthoDB" id="2126698at2759"/>
<dbReference type="PANTHER" id="PTHR11206">
    <property type="entry name" value="MULTIDRUG RESISTANCE PROTEIN"/>
    <property type="match status" value="1"/>
</dbReference>
<dbReference type="InterPro" id="IPR002528">
    <property type="entry name" value="MATE_fam"/>
</dbReference>
<dbReference type="EnsemblMetazoa" id="CapteT117071">
    <property type="protein sequence ID" value="CapteP117071"/>
    <property type="gene ID" value="CapteG117071"/>
</dbReference>
<feature type="transmembrane region" description="Helical" evidence="2">
    <location>
        <begin position="64"/>
        <end position="90"/>
    </location>
</feature>
<dbReference type="HOGENOM" id="CLU_012893_10_1_1"/>
<dbReference type="EMBL" id="KB302448">
    <property type="protein sequence ID" value="ELU04317.1"/>
    <property type="molecule type" value="Genomic_DNA"/>
</dbReference>
<name>R7UM12_CAPTE</name>
<feature type="transmembrane region" description="Helical" evidence="2">
    <location>
        <begin position="110"/>
        <end position="129"/>
    </location>
</feature>
<feature type="transmembrane region" description="Helical" evidence="2">
    <location>
        <begin position="138"/>
        <end position="160"/>
    </location>
</feature>
<evidence type="ECO:0000313" key="4">
    <source>
        <dbReference type="EnsemblMetazoa" id="CapteP117071"/>
    </source>
</evidence>
<dbReference type="Proteomes" id="UP000014760">
    <property type="component" value="Unassembled WGS sequence"/>
</dbReference>
<evidence type="ECO:0000256" key="2">
    <source>
        <dbReference type="SAM" id="Phobius"/>
    </source>
</evidence>
<feature type="transmembrane region" description="Helical" evidence="2">
    <location>
        <begin position="166"/>
        <end position="192"/>
    </location>
</feature>
<gene>
    <name evidence="3" type="ORF">CAPTEDRAFT_117071</name>
</gene>
<sequence>MLINLSQVMLNPVTTMFAGHLSKAALDSVALANSLINIFGNAVVLGMATACDTYFAQAFGNGQLLFIGVLLQRALAIHLLLLLILCVLYVNMEQALLLIGQDPEVSRLTAEYLLLSIPGLFFLFMYTILKKYITCQNYVVITVVIGFFGLGVNALLQYIFLYQLNYGILGSAVAQSLACFIMFVAIVVYIIWSGVYKTTWNGMRFYQMLEDWWPFIKLGLYGMLMICLEWWAYEVSVLLAGNYQC</sequence>
<evidence type="ECO:0000256" key="1">
    <source>
        <dbReference type="ARBA" id="ARBA00010199"/>
    </source>
</evidence>
<evidence type="ECO:0000313" key="3">
    <source>
        <dbReference type="EMBL" id="ELU04317.1"/>
    </source>
</evidence>
<keyword evidence="2" id="KW-0812">Transmembrane</keyword>
<feature type="transmembrane region" description="Helical" evidence="2">
    <location>
        <begin position="212"/>
        <end position="233"/>
    </location>
</feature>
<comment type="similarity">
    <text evidence="1">Belongs to the multi antimicrobial extrusion (MATE) (TC 2.A.66.1) family.</text>
</comment>
<dbReference type="AlphaFoldDB" id="R7UM12"/>
<reference evidence="5" key="1">
    <citation type="submission" date="2012-12" db="EMBL/GenBank/DDBJ databases">
        <authorList>
            <person name="Hellsten U."/>
            <person name="Grimwood J."/>
            <person name="Chapman J.A."/>
            <person name="Shapiro H."/>
            <person name="Aerts A."/>
            <person name="Otillar R.P."/>
            <person name="Terry A.Y."/>
            <person name="Boore J.L."/>
            <person name="Simakov O."/>
            <person name="Marletaz F."/>
            <person name="Cho S.-J."/>
            <person name="Edsinger-Gonzales E."/>
            <person name="Havlak P."/>
            <person name="Kuo D.-H."/>
            <person name="Larsson T."/>
            <person name="Lv J."/>
            <person name="Arendt D."/>
            <person name="Savage R."/>
            <person name="Osoegawa K."/>
            <person name="de Jong P."/>
            <person name="Lindberg D.R."/>
            <person name="Seaver E.C."/>
            <person name="Weisblat D.A."/>
            <person name="Putnam N.H."/>
            <person name="Grigoriev I.V."/>
            <person name="Rokhsar D.S."/>
        </authorList>
    </citation>
    <scope>NUCLEOTIDE SEQUENCE</scope>
    <source>
        <strain evidence="5">I ESC-2004</strain>
    </source>
</reference>
<keyword evidence="2" id="KW-0472">Membrane</keyword>